<dbReference type="Gramene" id="Pp3c1_30590V3.2">
    <property type="protein sequence ID" value="Pp3c1_30590V3.2"/>
    <property type="gene ID" value="Pp3c1_30590"/>
</dbReference>
<dbReference type="AlphaFoldDB" id="A0A7I4C2B8"/>
<organism evidence="1 2">
    <name type="scientific">Physcomitrium patens</name>
    <name type="common">Spreading-leaved earth moss</name>
    <name type="synonym">Physcomitrella patens</name>
    <dbReference type="NCBI Taxonomy" id="3218"/>
    <lineage>
        <taxon>Eukaryota</taxon>
        <taxon>Viridiplantae</taxon>
        <taxon>Streptophyta</taxon>
        <taxon>Embryophyta</taxon>
        <taxon>Bryophyta</taxon>
        <taxon>Bryophytina</taxon>
        <taxon>Bryopsida</taxon>
        <taxon>Funariidae</taxon>
        <taxon>Funariales</taxon>
        <taxon>Funariaceae</taxon>
        <taxon>Physcomitrium</taxon>
    </lineage>
</organism>
<dbReference type="EnsemblPlants" id="Pp3c1_30590V3.2">
    <property type="protein sequence ID" value="Pp3c1_30590V3.2"/>
    <property type="gene ID" value="Pp3c1_30590"/>
</dbReference>
<accession>A0A7I4C2B8</accession>
<dbReference type="InParanoid" id="A0A7I4C2B8"/>
<protein>
    <recommendedName>
        <fullName evidence="3">Integrase catalytic domain-containing protein</fullName>
    </recommendedName>
</protein>
<evidence type="ECO:0000313" key="2">
    <source>
        <dbReference type="Proteomes" id="UP000006727"/>
    </source>
</evidence>
<dbReference type="EMBL" id="ABEU02000001">
    <property type="status" value="NOT_ANNOTATED_CDS"/>
    <property type="molecule type" value="Genomic_DNA"/>
</dbReference>
<evidence type="ECO:0008006" key="3">
    <source>
        <dbReference type="Google" id="ProtNLM"/>
    </source>
</evidence>
<sequence length="80" mass="9212">MVIDQNSNEELNKNQCEICHQVRSNFDTLSPQLKPLSMMDLCYYWSLDFVGSLIITSHGAKYMLVMVEHFSKSIELVALL</sequence>
<reference evidence="1 2" key="1">
    <citation type="journal article" date="2008" name="Science">
        <title>The Physcomitrella genome reveals evolutionary insights into the conquest of land by plants.</title>
        <authorList>
            <person name="Rensing S."/>
            <person name="Lang D."/>
            <person name="Zimmer A."/>
            <person name="Terry A."/>
            <person name="Salamov A."/>
            <person name="Shapiro H."/>
            <person name="Nishiyama T."/>
            <person name="Perroud P.-F."/>
            <person name="Lindquist E."/>
            <person name="Kamisugi Y."/>
            <person name="Tanahashi T."/>
            <person name="Sakakibara K."/>
            <person name="Fujita T."/>
            <person name="Oishi K."/>
            <person name="Shin-I T."/>
            <person name="Kuroki Y."/>
            <person name="Toyoda A."/>
            <person name="Suzuki Y."/>
            <person name="Hashimoto A."/>
            <person name="Yamaguchi K."/>
            <person name="Sugano A."/>
            <person name="Kohara Y."/>
            <person name="Fujiyama A."/>
            <person name="Anterola A."/>
            <person name="Aoki S."/>
            <person name="Ashton N."/>
            <person name="Barbazuk W.B."/>
            <person name="Barker E."/>
            <person name="Bennetzen J."/>
            <person name="Bezanilla M."/>
            <person name="Blankenship R."/>
            <person name="Cho S.H."/>
            <person name="Dutcher S."/>
            <person name="Estelle M."/>
            <person name="Fawcett J.A."/>
            <person name="Gundlach H."/>
            <person name="Hanada K."/>
            <person name="Heyl A."/>
            <person name="Hicks K.A."/>
            <person name="Hugh J."/>
            <person name="Lohr M."/>
            <person name="Mayer K."/>
            <person name="Melkozernov A."/>
            <person name="Murata T."/>
            <person name="Nelson D."/>
            <person name="Pils B."/>
            <person name="Prigge M."/>
            <person name="Reiss B."/>
            <person name="Renner T."/>
            <person name="Rombauts S."/>
            <person name="Rushton P."/>
            <person name="Sanderfoot A."/>
            <person name="Schween G."/>
            <person name="Shiu S.-H."/>
            <person name="Stueber K."/>
            <person name="Theodoulou F.L."/>
            <person name="Tu H."/>
            <person name="Van de Peer Y."/>
            <person name="Verrier P.J."/>
            <person name="Waters E."/>
            <person name="Wood A."/>
            <person name="Yang L."/>
            <person name="Cove D."/>
            <person name="Cuming A."/>
            <person name="Hasebe M."/>
            <person name="Lucas S."/>
            <person name="Mishler D.B."/>
            <person name="Reski R."/>
            <person name="Grigoriev I."/>
            <person name="Quatrano R.S."/>
            <person name="Boore J.L."/>
        </authorList>
    </citation>
    <scope>NUCLEOTIDE SEQUENCE [LARGE SCALE GENOMIC DNA]</scope>
    <source>
        <strain evidence="1 2">cv. Gransden 2004</strain>
    </source>
</reference>
<keyword evidence="2" id="KW-1185">Reference proteome</keyword>
<evidence type="ECO:0000313" key="1">
    <source>
        <dbReference type="EnsemblPlants" id="Pp3c1_30590V3.2"/>
    </source>
</evidence>
<dbReference type="Proteomes" id="UP000006727">
    <property type="component" value="Chromosome 1"/>
</dbReference>
<proteinExistence type="predicted"/>
<name>A0A7I4C2B8_PHYPA</name>
<reference evidence="1" key="3">
    <citation type="submission" date="2020-12" db="UniProtKB">
        <authorList>
            <consortium name="EnsemblPlants"/>
        </authorList>
    </citation>
    <scope>IDENTIFICATION</scope>
</reference>
<reference evidence="1 2" key="2">
    <citation type="journal article" date="2018" name="Plant J.">
        <title>The Physcomitrella patens chromosome-scale assembly reveals moss genome structure and evolution.</title>
        <authorList>
            <person name="Lang D."/>
            <person name="Ullrich K.K."/>
            <person name="Murat F."/>
            <person name="Fuchs J."/>
            <person name="Jenkins J."/>
            <person name="Haas F.B."/>
            <person name="Piednoel M."/>
            <person name="Gundlach H."/>
            <person name="Van Bel M."/>
            <person name="Meyberg R."/>
            <person name="Vives C."/>
            <person name="Morata J."/>
            <person name="Symeonidi A."/>
            <person name="Hiss M."/>
            <person name="Muchero W."/>
            <person name="Kamisugi Y."/>
            <person name="Saleh O."/>
            <person name="Blanc G."/>
            <person name="Decker E.L."/>
            <person name="van Gessel N."/>
            <person name="Grimwood J."/>
            <person name="Hayes R.D."/>
            <person name="Graham S.W."/>
            <person name="Gunter L.E."/>
            <person name="McDaniel S.F."/>
            <person name="Hoernstein S.N.W."/>
            <person name="Larsson A."/>
            <person name="Li F.W."/>
            <person name="Perroud P.F."/>
            <person name="Phillips J."/>
            <person name="Ranjan P."/>
            <person name="Rokshar D.S."/>
            <person name="Rothfels C.J."/>
            <person name="Schneider L."/>
            <person name="Shu S."/>
            <person name="Stevenson D.W."/>
            <person name="Thummler F."/>
            <person name="Tillich M."/>
            <person name="Villarreal Aguilar J.C."/>
            <person name="Widiez T."/>
            <person name="Wong G.K."/>
            <person name="Wymore A."/>
            <person name="Zhang Y."/>
            <person name="Zimmer A.D."/>
            <person name="Quatrano R.S."/>
            <person name="Mayer K.F.X."/>
            <person name="Goodstein D."/>
            <person name="Casacuberta J.M."/>
            <person name="Vandepoele K."/>
            <person name="Reski R."/>
            <person name="Cuming A.C."/>
            <person name="Tuskan G.A."/>
            <person name="Maumus F."/>
            <person name="Salse J."/>
            <person name="Schmutz J."/>
            <person name="Rensing S.A."/>
        </authorList>
    </citation>
    <scope>NUCLEOTIDE SEQUENCE [LARGE SCALE GENOMIC DNA]</scope>
    <source>
        <strain evidence="1 2">cv. Gransden 2004</strain>
    </source>
</reference>